<protein>
    <recommendedName>
        <fullName evidence="3">DUF2802 domain-containing protein</fullName>
    </recommendedName>
</protein>
<dbReference type="AlphaFoldDB" id="A0A3B0YR33"/>
<name>A0A3B0YR33_9ZZZZ</name>
<feature type="coiled-coil region" evidence="1">
    <location>
        <begin position="23"/>
        <end position="85"/>
    </location>
</feature>
<dbReference type="EMBL" id="UOFK01000286">
    <property type="protein sequence ID" value="VAW81901.1"/>
    <property type="molecule type" value="Genomic_DNA"/>
</dbReference>
<proteinExistence type="predicted"/>
<organism evidence="2">
    <name type="scientific">hydrothermal vent metagenome</name>
    <dbReference type="NCBI Taxonomy" id="652676"/>
    <lineage>
        <taxon>unclassified sequences</taxon>
        <taxon>metagenomes</taxon>
        <taxon>ecological metagenomes</taxon>
    </lineage>
</organism>
<keyword evidence="1" id="KW-0175">Coiled coil</keyword>
<sequence length="130" mass="14680">MVLSLLIVTTVFACVLFYQIYALQGVRRTRAAQNEKQQELQRRIQSLEQEIGVLCSASVGAGDHILKLEQQVKRIIERQERMELRTTGDRPYTQANQLVNKGADIEELMDSCGLTRGEAELLVMMQRGAA</sequence>
<reference evidence="2" key="1">
    <citation type="submission" date="2018-06" db="EMBL/GenBank/DDBJ databases">
        <authorList>
            <person name="Zhirakovskaya E."/>
        </authorList>
    </citation>
    <scope>NUCLEOTIDE SEQUENCE</scope>
</reference>
<gene>
    <name evidence="2" type="ORF">MNBD_GAMMA13-2133</name>
</gene>
<evidence type="ECO:0008006" key="3">
    <source>
        <dbReference type="Google" id="ProtNLM"/>
    </source>
</evidence>
<evidence type="ECO:0000256" key="1">
    <source>
        <dbReference type="SAM" id="Coils"/>
    </source>
</evidence>
<dbReference type="InterPro" id="IPR021244">
    <property type="entry name" value="DUF2802"/>
</dbReference>
<accession>A0A3B0YR33</accession>
<evidence type="ECO:0000313" key="2">
    <source>
        <dbReference type="EMBL" id="VAW81901.1"/>
    </source>
</evidence>
<dbReference type="Pfam" id="PF10975">
    <property type="entry name" value="DUF2802"/>
    <property type="match status" value="1"/>
</dbReference>